<feature type="region of interest" description="Disordered" evidence="1">
    <location>
        <begin position="1"/>
        <end position="29"/>
    </location>
</feature>
<name>A0AAD4QD46_9AGAM</name>
<keyword evidence="3" id="KW-1185">Reference proteome</keyword>
<sequence length="201" mass="22555">MPSGSHLSTSPTTPEKQRKQPESLRLESTGVDPDQIVGKVLTRIRRSPTHPAVTLHFADNTIYQVRVDGYDPVHRGIPKELEMNSVLVPLFKPPGGQISVHLTVIHARLVKLKDTAHEWSETIDSRWNVEHLALALKFAEVPGWHCVWATMAEYDGDFGPCTFRSFGDVYLAELDPSPRVRKSPPPKQGRTPRGSGLRRRI</sequence>
<proteinExistence type="predicted"/>
<feature type="region of interest" description="Disordered" evidence="1">
    <location>
        <begin position="176"/>
        <end position="201"/>
    </location>
</feature>
<dbReference type="Proteomes" id="UP001201163">
    <property type="component" value="Unassembled WGS sequence"/>
</dbReference>
<accession>A0AAD4QD46</accession>
<evidence type="ECO:0000256" key="1">
    <source>
        <dbReference type="SAM" id="MobiDB-lite"/>
    </source>
</evidence>
<dbReference type="AlphaFoldDB" id="A0AAD4QD46"/>
<reference evidence="2" key="1">
    <citation type="submission" date="2022-01" db="EMBL/GenBank/DDBJ databases">
        <title>Comparative genomics reveals a dynamic genome evolution in the ectomycorrhizal milk-cap (Lactarius) mushrooms.</title>
        <authorList>
            <consortium name="DOE Joint Genome Institute"/>
            <person name="Lebreton A."/>
            <person name="Tang N."/>
            <person name="Kuo A."/>
            <person name="LaButti K."/>
            <person name="Drula E."/>
            <person name="Barry K."/>
            <person name="Clum A."/>
            <person name="Lipzen A."/>
            <person name="Mousain D."/>
            <person name="Ng V."/>
            <person name="Wang R."/>
            <person name="Wang X."/>
            <person name="Dai Y."/>
            <person name="Henrissat B."/>
            <person name="Grigoriev I.V."/>
            <person name="Guerin-Laguette A."/>
            <person name="Yu F."/>
            <person name="Martin F.M."/>
        </authorList>
    </citation>
    <scope>NUCLEOTIDE SEQUENCE</scope>
    <source>
        <strain evidence="2">QP</strain>
    </source>
</reference>
<gene>
    <name evidence="2" type="ORF">EDB92DRAFT_1864085</name>
</gene>
<organism evidence="2 3">
    <name type="scientific">Lactarius akahatsu</name>
    <dbReference type="NCBI Taxonomy" id="416441"/>
    <lineage>
        <taxon>Eukaryota</taxon>
        <taxon>Fungi</taxon>
        <taxon>Dikarya</taxon>
        <taxon>Basidiomycota</taxon>
        <taxon>Agaricomycotina</taxon>
        <taxon>Agaricomycetes</taxon>
        <taxon>Russulales</taxon>
        <taxon>Russulaceae</taxon>
        <taxon>Lactarius</taxon>
    </lineage>
</organism>
<evidence type="ECO:0000313" key="2">
    <source>
        <dbReference type="EMBL" id="KAH8990500.1"/>
    </source>
</evidence>
<dbReference type="EMBL" id="JAKELL010000030">
    <property type="protein sequence ID" value="KAH8990500.1"/>
    <property type="molecule type" value="Genomic_DNA"/>
</dbReference>
<protein>
    <submittedName>
        <fullName evidence="2">Uncharacterized protein</fullName>
    </submittedName>
</protein>
<feature type="compositionally biased region" description="Basic and acidic residues" evidence="1">
    <location>
        <begin position="15"/>
        <end position="25"/>
    </location>
</feature>
<feature type="compositionally biased region" description="Polar residues" evidence="1">
    <location>
        <begin position="1"/>
        <end position="14"/>
    </location>
</feature>
<evidence type="ECO:0000313" key="3">
    <source>
        <dbReference type="Proteomes" id="UP001201163"/>
    </source>
</evidence>
<comment type="caution">
    <text evidence="2">The sequence shown here is derived from an EMBL/GenBank/DDBJ whole genome shotgun (WGS) entry which is preliminary data.</text>
</comment>